<evidence type="ECO:0000313" key="3">
    <source>
        <dbReference type="Proteomes" id="UP000243579"/>
    </source>
</evidence>
<dbReference type="AlphaFoldDB" id="A0A1V9Y4N5"/>
<dbReference type="OrthoDB" id="10435661at2759"/>
<evidence type="ECO:0000313" key="2">
    <source>
        <dbReference type="EMBL" id="OQR80667.1"/>
    </source>
</evidence>
<proteinExistence type="predicted"/>
<accession>A0A1V9Y4N5</accession>
<evidence type="ECO:0000256" key="1">
    <source>
        <dbReference type="SAM" id="Phobius"/>
    </source>
</evidence>
<keyword evidence="1" id="KW-1133">Transmembrane helix</keyword>
<protein>
    <submittedName>
        <fullName evidence="2">Uncharacterized protein</fullName>
    </submittedName>
</protein>
<reference evidence="2 3" key="1">
    <citation type="journal article" date="2014" name="Genome Biol. Evol.">
        <title>The secreted proteins of Achlya hypogyna and Thraustotheca clavata identify the ancestral oomycete secretome and reveal gene acquisitions by horizontal gene transfer.</title>
        <authorList>
            <person name="Misner I."/>
            <person name="Blouin N."/>
            <person name="Leonard G."/>
            <person name="Richards T.A."/>
            <person name="Lane C.E."/>
        </authorList>
    </citation>
    <scope>NUCLEOTIDE SEQUENCE [LARGE SCALE GENOMIC DNA]</scope>
    <source>
        <strain evidence="2 3">ATCC 48635</strain>
    </source>
</reference>
<dbReference type="Proteomes" id="UP000243579">
    <property type="component" value="Unassembled WGS sequence"/>
</dbReference>
<sequence>MSSSPDLPPSTLAWTFLCLCVFIAVRIYQQARSPSTWMQAFAAPMALCLPLHTTQHDAILDTCPVAPPDVGGDALDATTKPQLLHECIVSPVLQAIVWWEQATAVPIDVSDVVMSPLLAALALLLPRKPTTPPTRVA</sequence>
<comment type="caution">
    <text evidence="2">The sequence shown here is derived from an EMBL/GenBank/DDBJ whole genome shotgun (WGS) entry which is preliminary data.</text>
</comment>
<dbReference type="EMBL" id="JNBR01002889">
    <property type="protein sequence ID" value="OQR80667.1"/>
    <property type="molecule type" value="Genomic_DNA"/>
</dbReference>
<keyword evidence="1" id="KW-0472">Membrane</keyword>
<name>A0A1V9Y4N5_ACHHY</name>
<organism evidence="2 3">
    <name type="scientific">Achlya hypogyna</name>
    <name type="common">Oomycete</name>
    <name type="synonym">Protoachlya hypogyna</name>
    <dbReference type="NCBI Taxonomy" id="1202772"/>
    <lineage>
        <taxon>Eukaryota</taxon>
        <taxon>Sar</taxon>
        <taxon>Stramenopiles</taxon>
        <taxon>Oomycota</taxon>
        <taxon>Saprolegniomycetes</taxon>
        <taxon>Saprolegniales</taxon>
        <taxon>Achlyaceae</taxon>
        <taxon>Achlya</taxon>
    </lineage>
</organism>
<feature type="transmembrane region" description="Helical" evidence="1">
    <location>
        <begin position="12"/>
        <end position="28"/>
    </location>
</feature>
<keyword evidence="3" id="KW-1185">Reference proteome</keyword>
<keyword evidence="1" id="KW-0812">Transmembrane</keyword>
<gene>
    <name evidence="2" type="ORF">ACHHYP_17348</name>
</gene>